<comment type="caution">
    <text evidence="2">The sequence shown here is derived from an EMBL/GenBank/DDBJ whole genome shotgun (WGS) entry which is preliminary data.</text>
</comment>
<reference evidence="3" key="1">
    <citation type="submission" date="2018-06" db="EMBL/GenBank/DDBJ databases">
        <authorList>
            <person name="Feng T."/>
            <person name="Jeon C.O."/>
        </authorList>
    </citation>
    <scope>NUCLEOTIDE SEQUENCE [LARGE SCALE GENOMIC DNA]</scope>
    <source>
        <strain evidence="3">S23</strain>
    </source>
</reference>
<feature type="transmembrane region" description="Helical" evidence="1">
    <location>
        <begin position="78"/>
        <end position="96"/>
    </location>
</feature>
<protein>
    <submittedName>
        <fullName evidence="2">Uncharacterized protein</fullName>
    </submittedName>
</protein>
<dbReference type="AlphaFoldDB" id="A0A370NJH5"/>
<dbReference type="EMBL" id="QKWJ01000084">
    <property type="protein sequence ID" value="RDK05741.1"/>
    <property type="molecule type" value="Genomic_DNA"/>
</dbReference>
<dbReference type="Proteomes" id="UP000255165">
    <property type="component" value="Unassembled WGS sequence"/>
</dbReference>
<feature type="transmembrane region" description="Helical" evidence="1">
    <location>
        <begin position="108"/>
        <end position="130"/>
    </location>
</feature>
<evidence type="ECO:0000313" key="2">
    <source>
        <dbReference type="EMBL" id="RDK05741.1"/>
    </source>
</evidence>
<feature type="transmembrane region" description="Helical" evidence="1">
    <location>
        <begin position="48"/>
        <end position="66"/>
    </location>
</feature>
<keyword evidence="3" id="KW-1185">Reference proteome</keyword>
<proteinExistence type="predicted"/>
<feature type="transmembrane region" description="Helical" evidence="1">
    <location>
        <begin position="7"/>
        <end position="28"/>
    </location>
</feature>
<keyword evidence="1" id="KW-1133">Transmembrane helix</keyword>
<keyword evidence="1" id="KW-0812">Transmembrane</keyword>
<sequence>MKRLPTVHMVVGLIALVAFLCTGLYMHFSLVHLRGMPDVLRLMYRSAHIYLLLVSLLNLMLGCYLTPIERGGARYFQLLGSVAILLAPAFVGVSFGTESTFEDLVRPIIALGIYLAFGGALVHVIVAATARRFRG</sequence>
<name>A0A370NJH5_9BURK</name>
<organism evidence="2 3">
    <name type="scientific">Cupriavidus lacunae</name>
    <dbReference type="NCBI Taxonomy" id="2666307"/>
    <lineage>
        <taxon>Bacteria</taxon>
        <taxon>Pseudomonadati</taxon>
        <taxon>Pseudomonadota</taxon>
        <taxon>Betaproteobacteria</taxon>
        <taxon>Burkholderiales</taxon>
        <taxon>Burkholderiaceae</taxon>
        <taxon>Cupriavidus</taxon>
    </lineage>
</organism>
<evidence type="ECO:0000256" key="1">
    <source>
        <dbReference type="SAM" id="Phobius"/>
    </source>
</evidence>
<dbReference type="RefSeq" id="WP_133303127.1">
    <property type="nucleotide sequence ID" value="NZ_QKWJ01000084.1"/>
</dbReference>
<evidence type="ECO:0000313" key="3">
    <source>
        <dbReference type="Proteomes" id="UP000255165"/>
    </source>
</evidence>
<accession>A0A370NJH5</accession>
<keyword evidence="1" id="KW-0472">Membrane</keyword>
<gene>
    <name evidence="2" type="ORF">DN412_35210</name>
</gene>